<dbReference type="EMBL" id="JAAVJB010000142">
    <property type="protein sequence ID" value="NJP67812.1"/>
    <property type="molecule type" value="Genomic_DNA"/>
</dbReference>
<organism evidence="1 2">
    <name type="scientific">Streptomyces spiramenti</name>
    <dbReference type="NCBI Taxonomy" id="2720606"/>
    <lineage>
        <taxon>Bacteria</taxon>
        <taxon>Bacillati</taxon>
        <taxon>Actinomycetota</taxon>
        <taxon>Actinomycetes</taxon>
        <taxon>Kitasatosporales</taxon>
        <taxon>Streptomycetaceae</taxon>
        <taxon>Streptomyces</taxon>
    </lineage>
</organism>
<evidence type="ECO:0000313" key="1">
    <source>
        <dbReference type="EMBL" id="NJP67812.1"/>
    </source>
</evidence>
<sequence>MMLFDAPAVLPPPDEHPAHLDRLLDHLVRARATPPARVLEEFLDAPADPATLGVDGVHHVAVYTGDYLTEDDFDDWLASVESHGAFRDVRTGPSWIAPRRYGTSGHWINLTADGDEYELFTCRARGEWADYGARRRAALMSHHGLSVRDPEQVGAVMDFLGARPGVEQIARTPADELGHTYGHLLNTRSELVLEIVHAGDTSAAADR</sequence>
<gene>
    <name evidence="1" type="ORF">HCJ92_16280</name>
</gene>
<dbReference type="RefSeq" id="WP_167934328.1">
    <property type="nucleotide sequence ID" value="NZ_JAAVJB010000142.1"/>
</dbReference>
<proteinExistence type="predicted"/>
<protein>
    <submittedName>
        <fullName evidence="1">Uncharacterized protein</fullName>
    </submittedName>
</protein>
<dbReference type="Proteomes" id="UP000746503">
    <property type="component" value="Unassembled WGS sequence"/>
</dbReference>
<accession>A0ABX1AU57</accession>
<keyword evidence="2" id="KW-1185">Reference proteome</keyword>
<comment type="caution">
    <text evidence="1">The sequence shown here is derived from an EMBL/GenBank/DDBJ whole genome shotgun (WGS) entry which is preliminary data.</text>
</comment>
<evidence type="ECO:0000313" key="2">
    <source>
        <dbReference type="Proteomes" id="UP000746503"/>
    </source>
</evidence>
<name>A0ABX1AU57_9ACTN</name>
<reference evidence="1 2" key="1">
    <citation type="submission" date="2020-03" db="EMBL/GenBank/DDBJ databases">
        <title>Draft genome of Streptomyces sp. ventii, isolated from the Axial Seamount in the Pacific Ocean, and resequencing of the two type strains Streptomyces lonarensis strain NCL 716 and Streptomyces bohaiensis strain 11A07.</title>
        <authorList>
            <person name="Loughran R.M."/>
            <person name="Pfannmuller K.M."/>
            <person name="Wasson B.J."/>
            <person name="Deadmond M.C."/>
            <person name="Paddock B.E."/>
            <person name="Koyack M.J."/>
            <person name="Gallegos D.A."/>
            <person name="Mitchell E.A."/>
            <person name="Ushijima B."/>
            <person name="Saw J.H."/>
            <person name="Mcphail K.L."/>
            <person name="Videau P."/>
        </authorList>
    </citation>
    <scope>NUCLEOTIDE SEQUENCE [LARGE SCALE GENOMIC DNA]</scope>
    <source>
        <strain evidence="2">5675061</strain>
    </source>
</reference>